<dbReference type="EMBL" id="LRGB01007824">
    <property type="protein sequence ID" value="KZS01023.1"/>
    <property type="molecule type" value="Genomic_DNA"/>
</dbReference>
<feature type="non-terminal residue" evidence="1">
    <location>
        <position position="152"/>
    </location>
</feature>
<keyword evidence="2" id="KW-1185">Reference proteome</keyword>
<protein>
    <submittedName>
        <fullName evidence="1">Uncharacterized protein</fullName>
    </submittedName>
</protein>
<organism evidence="1 2">
    <name type="scientific">Daphnia magna</name>
    <dbReference type="NCBI Taxonomy" id="35525"/>
    <lineage>
        <taxon>Eukaryota</taxon>
        <taxon>Metazoa</taxon>
        <taxon>Ecdysozoa</taxon>
        <taxon>Arthropoda</taxon>
        <taxon>Crustacea</taxon>
        <taxon>Branchiopoda</taxon>
        <taxon>Diplostraca</taxon>
        <taxon>Cladocera</taxon>
        <taxon>Anomopoda</taxon>
        <taxon>Daphniidae</taxon>
        <taxon>Daphnia</taxon>
    </lineage>
</organism>
<dbReference type="AlphaFoldDB" id="A0A164I984"/>
<reference evidence="1 2" key="1">
    <citation type="submission" date="2016-03" db="EMBL/GenBank/DDBJ databases">
        <title>EvidentialGene: Evidence-directed Construction of Genes on Genomes.</title>
        <authorList>
            <person name="Gilbert D.G."/>
            <person name="Choi J.-H."/>
            <person name="Mockaitis K."/>
            <person name="Colbourne J."/>
            <person name="Pfrender M."/>
        </authorList>
    </citation>
    <scope>NUCLEOTIDE SEQUENCE [LARGE SCALE GENOMIC DNA]</scope>
    <source>
        <strain evidence="1 2">Xinb3</strain>
        <tissue evidence="1">Complete organism</tissue>
    </source>
</reference>
<name>A0A164I984_9CRUS</name>
<sequence>MAIGAGTAVMGAGGTQGAALSNGGNIDATGVITAGSGKATINHGINFVDNRDIQATGNLNILGASTAGDGVRSIAKMEAGESLTITGQTEAAGNRAVVITSSGGLNGTLKVTDGKTIHIHANALTLEGAATAVDAGATGTVNIKTRNGNEIV</sequence>
<evidence type="ECO:0000313" key="2">
    <source>
        <dbReference type="Proteomes" id="UP000076858"/>
    </source>
</evidence>
<evidence type="ECO:0000313" key="1">
    <source>
        <dbReference type="EMBL" id="KZS01023.1"/>
    </source>
</evidence>
<proteinExistence type="predicted"/>
<dbReference type="Proteomes" id="UP000076858">
    <property type="component" value="Unassembled WGS sequence"/>
</dbReference>
<accession>A0A164I984</accession>
<gene>
    <name evidence="1" type="ORF">APZ42_002445</name>
</gene>
<comment type="caution">
    <text evidence="1">The sequence shown here is derived from an EMBL/GenBank/DDBJ whole genome shotgun (WGS) entry which is preliminary data.</text>
</comment>